<comment type="caution">
    <text evidence="2">The sequence shown here is derived from an EMBL/GenBank/DDBJ whole genome shotgun (WGS) entry which is preliminary data.</text>
</comment>
<gene>
    <name evidence="2" type="ORF">HHO47_06835</name>
</gene>
<feature type="compositionally biased region" description="Polar residues" evidence="1">
    <location>
        <begin position="664"/>
        <end position="673"/>
    </location>
</feature>
<organism evidence="2 3">
    <name type="scientific">Pseudoalteromonas arctica</name>
    <dbReference type="NCBI Taxonomy" id="394751"/>
    <lineage>
        <taxon>Bacteria</taxon>
        <taxon>Pseudomonadati</taxon>
        <taxon>Pseudomonadota</taxon>
        <taxon>Gammaproteobacteria</taxon>
        <taxon>Alteromonadales</taxon>
        <taxon>Pseudoalteromonadaceae</taxon>
        <taxon>Pseudoalteromonas</taxon>
    </lineage>
</organism>
<keyword evidence="3" id="KW-1185">Reference proteome</keyword>
<dbReference type="RefSeq" id="WP_169019616.1">
    <property type="nucleotide sequence ID" value="NZ_JABBMT010000007.1"/>
</dbReference>
<proteinExistence type="predicted"/>
<name>A0A7Y0DS18_9GAMM</name>
<dbReference type="Proteomes" id="UP000570493">
    <property type="component" value="Unassembled WGS sequence"/>
</dbReference>
<reference evidence="2" key="1">
    <citation type="submission" date="2020-04" db="EMBL/GenBank/DDBJ databases">
        <title>Genome Sequencing for Pseudoaltermonas arctica.</title>
        <authorList>
            <person name="Elkins N.S."/>
        </authorList>
    </citation>
    <scope>NUCLEOTIDE SEQUENCE [LARGE SCALE GENOMIC DNA]</scope>
    <source>
        <strain evidence="2">NEC-BIFX-2020_0012</strain>
    </source>
</reference>
<dbReference type="EMBL" id="JABBMT010000007">
    <property type="protein sequence ID" value="NMM40564.1"/>
    <property type="molecule type" value="Genomic_DNA"/>
</dbReference>
<feature type="region of interest" description="Disordered" evidence="1">
    <location>
        <begin position="661"/>
        <end position="683"/>
    </location>
</feature>
<evidence type="ECO:0000313" key="2">
    <source>
        <dbReference type="EMBL" id="NMM40564.1"/>
    </source>
</evidence>
<evidence type="ECO:0000256" key="1">
    <source>
        <dbReference type="SAM" id="MobiDB-lite"/>
    </source>
</evidence>
<protein>
    <submittedName>
        <fullName evidence="2">Uncharacterized protein</fullName>
    </submittedName>
</protein>
<accession>A0A7Y0DS18</accession>
<sequence length="789" mass="89398">MAKSSLAKGSKKANHVRNSNNVVPIHFTIPTRRTKYKKIRELDVSHLIYQRKNKANTKIESRIPYIRKFCDMAKQYVANGKSATAVTAFYKNLDAYIRFCDAVDVDPFTEAGYLKYLGNDGELRHRIKIYQPSKKLWQRSDGEELGIKESTAGVIASDLRKALSWCGLDSDIWRNQHRGFNDQQNSIKGYSDTEEKILVTRLSDLFFALAPQLIAAKEENLTLPEKLLVTVNLEGYAELVSIPTSLETKQSIKDQKTVSVRSVAAFNMAMGAAYHLMCFFTSLNDTNVRSIAHPIEVHTDERDKSLKTVKVSSFKARANKEVDALLSNDIDESIVNFDVEKRDGVKFITTLEKLSKLYGNGEEYSELLFFLNSENQESDRFNITDMNKHLALKLNLLSPYRKTVIRWFKELFDTYRNQQFISLKTTVNTLGRVVTSKIVHSTTSQTKATQGTTNASYCILSCYTDLPLKGILLPLTYSKKDENGDIAISFKYRDGNTGSFIIPVTDIEILRDIEQFANELADKQASKNYERLLLRRGSGGSSPKDWDDINPISANLMTQWAIAPNDYFISLQSSRWREMTSSQEYDDNNISRVQAALQNTLATINKHYANGDSNLNKNILSQGMQVLEKIAKGQALEEAKEQVANKFKIPMISYDEWQKKKAKTNPNGTNCNGKQDIPDGKNTQRETNNAIGANLACTEYDKCYICKSAKAVDEVQAIYKLISFIDVLKDALNQFPNAKEEVFEKIEAFEYILNGASSNVYEQAMKLFKKNGRHPRVSVDHAIVSIHQF</sequence>
<dbReference type="AlphaFoldDB" id="A0A7Y0DS18"/>
<evidence type="ECO:0000313" key="3">
    <source>
        <dbReference type="Proteomes" id="UP000570493"/>
    </source>
</evidence>